<gene>
    <name evidence="2" type="ORF">ACFORL_10670</name>
</gene>
<comment type="caution">
    <text evidence="2">The sequence shown here is derived from an EMBL/GenBank/DDBJ whole genome shotgun (WGS) entry which is preliminary data.</text>
</comment>
<dbReference type="Proteomes" id="UP001595758">
    <property type="component" value="Unassembled WGS sequence"/>
</dbReference>
<reference evidence="3" key="1">
    <citation type="journal article" date="2019" name="Int. J. Syst. Evol. Microbiol.">
        <title>The Global Catalogue of Microorganisms (GCM) 10K type strain sequencing project: providing services to taxonomists for standard genome sequencing and annotation.</title>
        <authorList>
            <consortium name="The Broad Institute Genomics Platform"/>
            <consortium name="The Broad Institute Genome Sequencing Center for Infectious Disease"/>
            <person name="Wu L."/>
            <person name="Ma J."/>
        </authorList>
    </citation>
    <scope>NUCLEOTIDE SEQUENCE [LARGE SCALE GENOMIC DNA]</scope>
    <source>
        <strain evidence="3">CCUG 59858</strain>
    </source>
</reference>
<dbReference type="RefSeq" id="WP_382343838.1">
    <property type="nucleotide sequence ID" value="NZ_JBHSAB010000024.1"/>
</dbReference>
<keyword evidence="3" id="KW-1185">Reference proteome</keyword>
<accession>A0ABV8CHQ2</accession>
<evidence type="ECO:0008006" key="4">
    <source>
        <dbReference type="Google" id="ProtNLM"/>
    </source>
</evidence>
<dbReference type="EMBL" id="JBHSAB010000024">
    <property type="protein sequence ID" value="MFC3909532.1"/>
    <property type="molecule type" value="Genomic_DNA"/>
</dbReference>
<proteinExistence type="predicted"/>
<organism evidence="2 3">
    <name type="scientific">Legionella dresdenensis</name>
    <dbReference type="NCBI Taxonomy" id="450200"/>
    <lineage>
        <taxon>Bacteria</taxon>
        <taxon>Pseudomonadati</taxon>
        <taxon>Pseudomonadota</taxon>
        <taxon>Gammaproteobacteria</taxon>
        <taxon>Legionellales</taxon>
        <taxon>Legionellaceae</taxon>
        <taxon>Legionella</taxon>
    </lineage>
</organism>
<sequence>MLNQNSNPWQTLIDKAKDVVKTLREAGAEELAREIEILIIETCETKKLTSTESIKKYQEHYELILRELPEKLRQFYITTQMNAALLPQNELINSVLEMQKQILLSRLTLIRSTLEKLKKNFPISQTAAHVELKCENFKQVINNVSDLFRVTKEMDKFEKNFINSALKLLAPCFADQKPWDSHQIKLKQTLAHPAIADVIKYIEEFESQKSDFVAALQQKHIPLLEELQKVKSSFDLIIPATIPEQAKPEREFNDARQKLADTLSSEPRPQLLQPLEAAAIQFLYQLVLARLKDNPLFTGEYNFLENRSMLTGSDLFDVIKKALIRVESIISNQNQEYRARYSKKLNSSSGKKNRDAIITLLKEIDDNPQKPVSAARIAELDEKLNNSIVEAKKRTATVKKIAEISGPKPSETSINWDAMPDLAQFQTESPFDSNLGHIRQLVDLNREYQKIDQKIIQTIVPDRNQGNRLFGLSSSFSGLPGIKELLSGINRTQSEPHSLTDLPALSSDAERDDIQALRHERAIIAQRITAIQNAVNQPASELQAQLANAQKKLEEAIMSFRRKIGSTRCRVNTANDDRDAAYLNALIITLVNRFAEARTQGFFNPENECLRLFFWQLKLHLPTDAIQENKSESWILETAVKAATLYRTTHGAFLTAEQIAQQNQADAYEKKLMMESLHKLLTDFPIDFYILKNQEIADHDSVIEVFNNLKKTLQGFTARNNTLILQLDNTGIKTTGVLNECKETINRRKEQLKALLKKYNTDRAELLESNANNRYEAIEKLQQKVMAEIKNLAKTQDIEADISSYEQLYLTEKKKMQAVLKAKIRLAEEALAARNHFQDKQNNAPGVSPLAQKPLIDIKQTLNKHICAANNILTSTEPLSSIKESCDMFIQDLNSQVKKVKEFLVTALNIDNNILKPFQDKSTVYTDENRYKQPLITQLAQSQKTLKGLQDQLQMFNHMQKPEHWNSWIDIVVNKHLELDTCRQELRKIDELAGIEQVRIIRSKYQPYLISLTLKNKLVNEYVRILKKYKPEDTIKLPNLGLDIRIQYLNDFESKPGLDKTLNKIDPRLLKLAQACQELNRLNRNFMGYEPNVPAITQQGYLTTLIETVNRHIHNDKMEHWSEGEIGRRPGWLQSLRLLIKPIQQVSHTYARARQIFFPTIGACKTEAMLVKEGNKCYEALKQHLPELADHSAPPAP</sequence>
<protein>
    <recommendedName>
        <fullName evidence="4">Interaptin</fullName>
    </recommendedName>
</protein>
<evidence type="ECO:0000313" key="2">
    <source>
        <dbReference type="EMBL" id="MFC3909532.1"/>
    </source>
</evidence>
<evidence type="ECO:0000313" key="3">
    <source>
        <dbReference type="Proteomes" id="UP001595758"/>
    </source>
</evidence>
<name>A0ABV8CHQ2_9GAMM</name>
<keyword evidence="1" id="KW-0175">Coiled coil</keyword>
<feature type="coiled-coil region" evidence="1">
    <location>
        <begin position="738"/>
        <end position="798"/>
    </location>
</feature>
<evidence type="ECO:0000256" key="1">
    <source>
        <dbReference type="SAM" id="Coils"/>
    </source>
</evidence>